<name>A0A2M6WWN5_9BACT</name>
<gene>
    <name evidence="2" type="ORF">COT77_02480</name>
</gene>
<feature type="region of interest" description="Disordered" evidence="1">
    <location>
        <begin position="67"/>
        <end position="91"/>
    </location>
</feature>
<reference evidence="3" key="1">
    <citation type="submission" date="2017-09" db="EMBL/GenBank/DDBJ databases">
        <title>Depth-based differentiation of microbial function through sediment-hosted aquifers and enrichment of novel symbionts in the deep terrestrial subsurface.</title>
        <authorList>
            <person name="Probst A.J."/>
            <person name="Ladd B."/>
            <person name="Jarett J.K."/>
            <person name="Geller-Mcgrath D.E."/>
            <person name="Sieber C.M.K."/>
            <person name="Emerson J.B."/>
            <person name="Anantharaman K."/>
            <person name="Thomas B.C."/>
            <person name="Malmstrom R."/>
            <person name="Stieglmeier M."/>
            <person name="Klingl A."/>
            <person name="Woyke T."/>
            <person name="Ryan C.M."/>
            <person name="Banfield J.F."/>
        </authorList>
    </citation>
    <scope>NUCLEOTIDE SEQUENCE [LARGE SCALE GENOMIC DNA]</scope>
</reference>
<evidence type="ECO:0000313" key="2">
    <source>
        <dbReference type="EMBL" id="PIT97213.1"/>
    </source>
</evidence>
<dbReference type="EMBL" id="PEZV01000027">
    <property type="protein sequence ID" value="PIT97213.1"/>
    <property type="molecule type" value="Genomic_DNA"/>
</dbReference>
<proteinExistence type="predicted"/>
<feature type="compositionally biased region" description="Acidic residues" evidence="1">
    <location>
        <begin position="80"/>
        <end position="91"/>
    </location>
</feature>
<organism evidence="2 3">
    <name type="scientific">Candidatus Berkelbacteria bacterium CG10_big_fil_rev_8_21_14_0_10_41_12</name>
    <dbReference type="NCBI Taxonomy" id="1974513"/>
    <lineage>
        <taxon>Bacteria</taxon>
        <taxon>Candidatus Berkelbacteria</taxon>
    </lineage>
</organism>
<evidence type="ECO:0000313" key="3">
    <source>
        <dbReference type="Proteomes" id="UP000228596"/>
    </source>
</evidence>
<dbReference type="AlphaFoldDB" id="A0A2M6WWN5"/>
<comment type="caution">
    <text evidence="2">The sequence shown here is derived from an EMBL/GenBank/DDBJ whole genome shotgun (WGS) entry which is preliminary data.</text>
</comment>
<sequence length="91" mass="9939">MENNKKEEQAEGADEGIVKGTIKFCPDCGYESASEEDICPVCSGKMNSLSEEANKISIKKKSDIFDDSDVSLDEVAQKEEEQEGEGNSENV</sequence>
<protein>
    <submittedName>
        <fullName evidence="2">Uncharacterized protein</fullName>
    </submittedName>
</protein>
<evidence type="ECO:0000256" key="1">
    <source>
        <dbReference type="SAM" id="MobiDB-lite"/>
    </source>
</evidence>
<accession>A0A2M6WWN5</accession>
<dbReference type="Proteomes" id="UP000228596">
    <property type="component" value="Unassembled WGS sequence"/>
</dbReference>